<organism evidence="11">
    <name type="scientific">Deinococcus sp. VB142</name>
    <dbReference type="NCBI Taxonomy" id="3112952"/>
    <lineage>
        <taxon>Bacteria</taxon>
        <taxon>Thermotogati</taxon>
        <taxon>Deinococcota</taxon>
        <taxon>Deinococci</taxon>
        <taxon>Deinococcales</taxon>
        <taxon>Deinococcaceae</taxon>
        <taxon>Deinococcus</taxon>
    </lineage>
</organism>
<dbReference type="InterPro" id="IPR012902">
    <property type="entry name" value="N_methyl_site"/>
</dbReference>
<accession>A0AAU6Q0U2</accession>
<feature type="domain" description="Pilin A4" evidence="10">
    <location>
        <begin position="39"/>
        <end position="124"/>
    </location>
</feature>
<evidence type="ECO:0000256" key="1">
    <source>
        <dbReference type="ARBA" id="ARBA00004203"/>
    </source>
</evidence>
<dbReference type="NCBIfam" id="TIGR02532">
    <property type="entry name" value="IV_pilin_GFxxxE"/>
    <property type="match status" value="1"/>
</dbReference>
<dbReference type="Gene3D" id="3.30.700.10">
    <property type="entry name" value="Glycoprotein, Type 4 Pilin"/>
    <property type="match status" value="1"/>
</dbReference>
<comment type="subcellular location">
    <subcellularLocation>
        <location evidence="1">Cell outer membrane</location>
        <topology evidence="1">Single-pass membrane protein</topology>
    </subcellularLocation>
    <subcellularLocation>
        <location evidence="2">Periplasm</location>
    </subcellularLocation>
</comment>
<protein>
    <submittedName>
        <fullName evidence="11">Prepilin-type N-terminal cleavage/methylation domain-containing protein</fullName>
    </submittedName>
</protein>
<dbReference type="EMBL" id="CP149782">
    <property type="protein sequence ID" value="WYF43957.1"/>
    <property type="molecule type" value="Genomic_DNA"/>
</dbReference>
<dbReference type="InterPro" id="IPR045584">
    <property type="entry name" value="Pilin-like"/>
</dbReference>
<dbReference type="Pfam" id="PF18682">
    <property type="entry name" value="PilA4"/>
    <property type="match status" value="1"/>
</dbReference>
<evidence type="ECO:0000256" key="3">
    <source>
        <dbReference type="ARBA" id="ARBA00022481"/>
    </source>
</evidence>
<dbReference type="Pfam" id="PF07963">
    <property type="entry name" value="N_methyl"/>
    <property type="match status" value="1"/>
</dbReference>
<evidence type="ECO:0000256" key="2">
    <source>
        <dbReference type="ARBA" id="ARBA00004418"/>
    </source>
</evidence>
<dbReference type="RefSeq" id="WP_339095084.1">
    <property type="nucleotide sequence ID" value="NZ_CP149782.1"/>
</dbReference>
<evidence type="ECO:0000256" key="9">
    <source>
        <dbReference type="SAM" id="Phobius"/>
    </source>
</evidence>
<name>A0AAU6Q0U2_9DEIO</name>
<evidence type="ECO:0000256" key="5">
    <source>
        <dbReference type="ARBA" id="ARBA00022764"/>
    </source>
</evidence>
<reference evidence="11" key="1">
    <citation type="submission" date="2024-03" db="EMBL/GenBank/DDBJ databases">
        <title>Deinococcus weizhi sp. nov., isolated from human skin.</title>
        <authorList>
            <person name="Wei Z."/>
            <person name="Tian F."/>
            <person name="Yang C."/>
            <person name="Xin L.T."/>
            <person name="Wen Z.J."/>
            <person name="Lan K.C."/>
            <person name="Yu L."/>
            <person name="Zhe W."/>
            <person name="Dan F.D."/>
            <person name="Jun W."/>
            <person name="Rui Z."/>
            <person name="Yong X.J."/>
            <person name="Ting Y."/>
            <person name="Wei X."/>
            <person name="Xu Z.G."/>
            <person name="Xin Z."/>
            <person name="Dong F.G."/>
            <person name="Ni X.M."/>
            <person name="Zheng M.G."/>
            <person name="Chun Y."/>
            <person name="Qian W.X."/>
        </authorList>
    </citation>
    <scope>NUCLEOTIDE SEQUENCE</scope>
    <source>
        <strain evidence="11">VB142</strain>
    </source>
</reference>
<gene>
    <name evidence="11" type="ORF">WDJ50_11115</name>
</gene>
<evidence type="ECO:0000256" key="8">
    <source>
        <dbReference type="ARBA" id="ARBA00023237"/>
    </source>
</evidence>
<sequence>MKNGTQGFTLIELLIVIAIIGILAAVLIPNLLGARGKANDSATQSYVRNCYTAVEISRKSDGTLPAAGDCDNATNLGANVVATPASLKAGTKGSYTVDGNTKFAVWAESATGKKFCFDGAKMGEATANTGGVCTFSTGN</sequence>
<keyword evidence="3" id="KW-0488">Methylation</keyword>
<keyword evidence="8" id="KW-0998">Cell outer membrane</keyword>
<dbReference type="GO" id="GO:0042597">
    <property type="term" value="C:periplasmic space"/>
    <property type="evidence" value="ECO:0007669"/>
    <property type="project" value="UniProtKB-SubCell"/>
</dbReference>
<dbReference type="PANTHER" id="PTHR30093">
    <property type="entry name" value="GENERAL SECRETION PATHWAY PROTEIN G"/>
    <property type="match status" value="1"/>
</dbReference>
<dbReference type="SUPFAM" id="SSF54523">
    <property type="entry name" value="Pili subunits"/>
    <property type="match status" value="1"/>
</dbReference>
<dbReference type="InterPro" id="IPR041050">
    <property type="entry name" value="PilA4"/>
</dbReference>
<evidence type="ECO:0000256" key="7">
    <source>
        <dbReference type="ARBA" id="ARBA00023136"/>
    </source>
</evidence>
<evidence type="ECO:0000259" key="10">
    <source>
        <dbReference type="Pfam" id="PF18682"/>
    </source>
</evidence>
<dbReference type="AlphaFoldDB" id="A0AAU6Q0U2"/>
<keyword evidence="5" id="KW-0574">Periplasm</keyword>
<feature type="transmembrane region" description="Helical" evidence="9">
    <location>
        <begin position="6"/>
        <end position="28"/>
    </location>
</feature>
<keyword evidence="7 9" id="KW-0472">Membrane</keyword>
<dbReference type="PANTHER" id="PTHR30093:SF44">
    <property type="entry name" value="TYPE II SECRETION SYSTEM CORE PROTEIN G"/>
    <property type="match status" value="1"/>
</dbReference>
<evidence type="ECO:0000256" key="4">
    <source>
        <dbReference type="ARBA" id="ARBA00022692"/>
    </source>
</evidence>
<evidence type="ECO:0000256" key="6">
    <source>
        <dbReference type="ARBA" id="ARBA00022989"/>
    </source>
</evidence>
<evidence type="ECO:0000313" key="11">
    <source>
        <dbReference type="EMBL" id="WYF43957.1"/>
    </source>
</evidence>
<dbReference type="PROSITE" id="PS00409">
    <property type="entry name" value="PROKAR_NTER_METHYL"/>
    <property type="match status" value="1"/>
</dbReference>
<proteinExistence type="predicted"/>
<keyword evidence="6 9" id="KW-1133">Transmembrane helix</keyword>
<dbReference type="GO" id="GO:0009279">
    <property type="term" value="C:cell outer membrane"/>
    <property type="evidence" value="ECO:0007669"/>
    <property type="project" value="UniProtKB-SubCell"/>
</dbReference>
<keyword evidence="4 9" id="KW-0812">Transmembrane</keyword>